<evidence type="ECO:0000313" key="2">
    <source>
        <dbReference type="EMBL" id="OGG51725.1"/>
    </source>
</evidence>
<accession>A0A1F6CRG4</accession>
<evidence type="ECO:0000313" key="3">
    <source>
        <dbReference type="Proteomes" id="UP000178606"/>
    </source>
</evidence>
<organism evidence="2 3">
    <name type="scientific">Handelsmanbacteria sp. (strain RIFCSPLOWO2_12_FULL_64_10)</name>
    <dbReference type="NCBI Taxonomy" id="1817868"/>
    <lineage>
        <taxon>Bacteria</taxon>
        <taxon>Candidatus Handelsmaniibacteriota</taxon>
    </lineage>
</organism>
<proteinExistence type="predicted"/>
<reference evidence="2 3" key="1">
    <citation type="journal article" date="2016" name="Nat. Commun.">
        <title>Thousands of microbial genomes shed light on interconnected biogeochemical processes in an aquifer system.</title>
        <authorList>
            <person name="Anantharaman K."/>
            <person name="Brown C.T."/>
            <person name="Hug L.A."/>
            <person name="Sharon I."/>
            <person name="Castelle C.J."/>
            <person name="Probst A.J."/>
            <person name="Thomas B.C."/>
            <person name="Singh A."/>
            <person name="Wilkins M.J."/>
            <person name="Karaoz U."/>
            <person name="Brodie E.L."/>
            <person name="Williams K.H."/>
            <person name="Hubbard S.S."/>
            <person name="Banfield J.F."/>
        </authorList>
    </citation>
    <scope>NUCLEOTIDE SEQUENCE [LARGE SCALE GENOMIC DNA]</scope>
    <source>
        <strain evidence="3">RIFCSPLOWO2_12_FULL_64_10</strain>
    </source>
</reference>
<name>A0A1F6CRG4_HANXR</name>
<evidence type="ECO:0000256" key="1">
    <source>
        <dbReference type="SAM" id="MobiDB-lite"/>
    </source>
</evidence>
<comment type="caution">
    <text evidence="2">The sequence shown here is derived from an EMBL/GenBank/DDBJ whole genome shotgun (WGS) entry which is preliminary data.</text>
</comment>
<feature type="region of interest" description="Disordered" evidence="1">
    <location>
        <begin position="28"/>
        <end position="68"/>
    </location>
</feature>
<dbReference type="AlphaFoldDB" id="A0A1F6CRG4"/>
<dbReference type="EMBL" id="MFKF01000173">
    <property type="protein sequence ID" value="OGG51725.1"/>
    <property type="molecule type" value="Genomic_DNA"/>
</dbReference>
<dbReference type="Proteomes" id="UP000178606">
    <property type="component" value="Unassembled WGS sequence"/>
</dbReference>
<protein>
    <recommendedName>
        <fullName evidence="4">Peptidase S74 domain-containing protein</fullName>
    </recommendedName>
</protein>
<evidence type="ECO:0008006" key="4">
    <source>
        <dbReference type="Google" id="ProtNLM"/>
    </source>
</evidence>
<sequence length="68" mass="7285">MDYARLVAVLIEGMKEQQKEIEALKARVEAMEKRPNPPAPFPEGGQGSRPHGSDRLGGGGAGMPSARR</sequence>
<gene>
    <name evidence="2" type="ORF">A3F84_23550</name>
</gene>